<dbReference type="InterPro" id="IPR000644">
    <property type="entry name" value="CBS_dom"/>
</dbReference>
<dbReference type="CDD" id="cd04590">
    <property type="entry name" value="CBS_pair_CorC_HlyC_assoc"/>
    <property type="match status" value="1"/>
</dbReference>
<keyword evidence="13" id="KW-1185">Reference proteome</keyword>
<evidence type="ECO:0000256" key="7">
    <source>
        <dbReference type="PROSITE-ProRule" id="PRU00703"/>
    </source>
</evidence>
<feature type="transmembrane region" description="Helical" evidence="9">
    <location>
        <begin position="6"/>
        <end position="26"/>
    </location>
</feature>
<dbReference type="Proteomes" id="UP000253319">
    <property type="component" value="Unassembled WGS sequence"/>
</dbReference>
<protein>
    <submittedName>
        <fullName evidence="12">Hemolysin</fullName>
    </submittedName>
</protein>
<evidence type="ECO:0000256" key="3">
    <source>
        <dbReference type="ARBA" id="ARBA00022737"/>
    </source>
</evidence>
<dbReference type="GO" id="GO:0005886">
    <property type="term" value="C:plasma membrane"/>
    <property type="evidence" value="ECO:0007669"/>
    <property type="project" value="TreeGrafter"/>
</dbReference>
<dbReference type="Pfam" id="PF01595">
    <property type="entry name" value="CNNM"/>
    <property type="match status" value="1"/>
</dbReference>
<dbReference type="PROSITE" id="PS51846">
    <property type="entry name" value="CNNM"/>
    <property type="match status" value="1"/>
</dbReference>
<keyword evidence="5 7" id="KW-0129">CBS domain</keyword>
<keyword evidence="6 8" id="KW-0472">Membrane</keyword>
<evidence type="ECO:0000256" key="5">
    <source>
        <dbReference type="ARBA" id="ARBA00023122"/>
    </source>
</evidence>
<evidence type="ECO:0000313" key="12">
    <source>
        <dbReference type="EMBL" id="RBA27780.1"/>
    </source>
</evidence>
<comment type="subcellular location">
    <subcellularLocation>
        <location evidence="1">Membrane</location>
        <topology evidence="1">Multi-pass membrane protein</topology>
    </subcellularLocation>
</comment>
<evidence type="ECO:0000256" key="4">
    <source>
        <dbReference type="ARBA" id="ARBA00022989"/>
    </source>
</evidence>
<keyword evidence="3" id="KW-0677">Repeat</keyword>
<evidence type="ECO:0000259" key="11">
    <source>
        <dbReference type="PROSITE" id="PS51846"/>
    </source>
</evidence>
<evidence type="ECO:0000256" key="6">
    <source>
        <dbReference type="ARBA" id="ARBA00023136"/>
    </source>
</evidence>
<evidence type="ECO:0000256" key="9">
    <source>
        <dbReference type="SAM" id="Phobius"/>
    </source>
</evidence>
<dbReference type="Gene3D" id="3.10.580.10">
    <property type="entry name" value="CBS-domain"/>
    <property type="match status" value="1"/>
</dbReference>
<accession>A0A365NZX7</accession>
<dbReference type="EMBL" id="QLST01000013">
    <property type="protein sequence ID" value="RBA27780.1"/>
    <property type="molecule type" value="Genomic_DNA"/>
</dbReference>
<evidence type="ECO:0000313" key="13">
    <source>
        <dbReference type="Proteomes" id="UP000253319"/>
    </source>
</evidence>
<dbReference type="SUPFAM" id="SSF54631">
    <property type="entry name" value="CBS-domain pair"/>
    <property type="match status" value="1"/>
</dbReference>
<organism evidence="12 13">
    <name type="scientific">Flavobacterium tibetense</name>
    <dbReference type="NCBI Taxonomy" id="2233533"/>
    <lineage>
        <taxon>Bacteria</taxon>
        <taxon>Pseudomonadati</taxon>
        <taxon>Bacteroidota</taxon>
        <taxon>Flavobacteriia</taxon>
        <taxon>Flavobacteriales</taxon>
        <taxon>Flavobacteriaceae</taxon>
        <taxon>Flavobacterium</taxon>
    </lineage>
</organism>
<feature type="transmembrane region" description="Helical" evidence="9">
    <location>
        <begin position="127"/>
        <end position="148"/>
    </location>
</feature>
<comment type="caution">
    <text evidence="12">The sequence shown here is derived from an EMBL/GenBank/DDBJ whole genome shotgun (WGS) entry which is preliminary data.</text>
</comment>
<keyword evidence="4 8" id="KW-1133">Transmembrane helix</keyword>
<feature type="domain" description="CNNM transmembrane" evidence="11">
    <location>
        <begin position="1"/>
        <end position="178"/>
    </location>
</feature>
<sequence length="349" mass="39704">MTLLLVYLFIALFISFICSVLEAVLLSTPISYLNIKDESGEKSAKIFLKLKANIDRPLSAILTLNTVAHTIGAAGVGAQAVKVFGEAYFGVISAVLTVLILVLSEIIPKTIGASYWRNLALPSGKLMYYLVILTYPSVVVSELITRFFSKKDANSVSREEISAMANIGAKEGIFDESENKIIQNLIKLKTLRVNEVMTPRVVMVSANEEMTLEEFLENKDFLYFSRIPIYSKYQENVTGYIFREHVFEKLAESQENLTLKDLKREIVTVHDNKLLFDLWEFLLEKKEHIALVLDEYGGVDGIITMEDIIETLLGLEIIDEKDSISDMREYAKDRWEKRKMKYNKLNNND</sequence>
<dbReference type="PANTHER" id="PTHR22777:SF4">
    <property type="entry name" value="UPF0053 PROTEIN SLL1254"/>
    <property type="match status" value="1"/>
</dbReference>
<keyword evidence="2 8" id="KW-0812">Transmembrane</keyword>
<proteinExistence type="predicted"/>
<gene>
    <name evidence="12" type="ORF">DPN68_10635</name>
</gene>
<evidence type="ECO:0000259" key="10">
    <source>
        <dbReference type="PROSITE" id="PS51371"/>
    </source>
</evidence>
<dbReference type="AlphaFoldDB" id="A0A365NZX7"/>
<evidence type="ECO:0000256" key="8">
    <source>
        <dbReference type="PROSITE-ProRule" id="PRU01193"/>
    </source>
</evidence>
<dbReference type="InterPro" id="IPR046342">
    <property type="entry name" value="CBS_dom_sf"/>
</dbReference>
<dbReference type="InterPro" id="IPR002550">
    <property type="entry name" value="CNNM"/>
</dbReference>
<dbReference type="Pfam" id="PF00571">
    <property type="entry name" value="CBS"/>
    <property type="match status" value="1"/>
</dbReference>
<reference evidence="12 13" key="1">
    <citation type="submission" date="2018-06" db="EMBL/GenBank/DDBJ databases">
        <title>Flavobacterium tibetense sp. nov., isolated from a wetland YonghuCo on Tibetan Plateau.</title>
        <authorList>
            <person name="Xing P."/>
            <person name="Phurbu D."/>
            <person name="Lu H."/>
        </authorList>
    </citation>
    <scope>NUCLEOTIDE SEQUENCE [LARGE SCALE GENOMIC DNA]</scope>
    <source>
        <strain evidence="12 13">YH5</strain>
    </source>
</reference>
<dbReference type="OrthoDB" id="9798188at2"/>
<dbReference type="InterPro" id="IPR044751">
    <property type="entry name" value="Ion_transp-like_CBS"/>
</dbReference>
<evidence type="ECO:0000256" key="2">
    <source>
        <dbReference type="ARBA" id="ARBA00022692"/>
    </source>
</evidence>
<feature type="domain" description="CBS" evidence="10">
    <location>
        <begin position="262"/>
        <end position="320"/>
    </location>
</feature>
<dbReference type="PANTHER" id="PTHR22777">
    <property type="entry name" value="HEMOLYSIN-RELATED"/>
    <property type="match status" value="1"/>
</dbReference>
<name>A0A365NZX7_9FLAO</name>
<dbReference type="RefSeq" id="WP_113989633.1">
    <property type="nucleotide sequence ID" value="NZ_QLST01000013.1"/>
</dbReference>
<feature type="transmembrane region" description="Helical" evidence="9">
    <location>
        <begin position="87"/>
        <end position="107"/>
    </location>
</feature>
<evidence type="ECO:0000256" key="1">
    <source>
        <dbReference type="ARBA" id="ARBA00004141"/>
    </source>
</evidence>
<dbReference type="PROSITE" id="PS51371">
    <property type="entry name" value="CBS"/>
    <property type="match status" value="1"/>
</dbReference>